<dbReference type="AlphaFoldDB" id="A0A0K2TP36"/>
<sequence>MFLDIRLIKESDMDLLKLLCLFLSDANPLEIYRFTILPFGCARENAFIHE</sequence>
<reference evidence="1" key="1">
    <citation type="submission" date="2014-05" db="EMBL/GenBank/DDBJ databases">
        <authorList>
            <person name="Chronopoulou M."/>
        </authorList>
    </citation>
    <scope>NUCLEOTIDE SEQUENCE</scope>
    <source>
        <tissue evidence="1">Whole organism</tissue>
    </source>
</reference>
<dbReference type="EMBL" id="HACA01010442">
    <property type="protein sequence ID" value="CDW27803.1"/>
    <property type="molecule type" value="Transcribed_RNA"/>
</dbReference>
<name>A0A0K2TP36_LEPSM</name>
<proteinExistence type="predicted"/>
<accession>A0A0K2TP36</accession>
<organism evidence="1">
    <name type="scientific">Lepeophtheirus salmonis</name>
    <name type="common">Salmon louse</name>
    <name type="synonym">Caligus salmonis</name>
    <dbReference type="NCBI Taxonomy" id="72036"/>
    <lineage>
        <taxon>Eukaryota</taxon>
        <taxon>Metazoa</taxon>
        <taxon>Ecdysozoa</taxon>
        <taxon>Arthropoda</taxon>
        <taxon>Crustacea</taxon>
        <taxon>Multicrustacea</taxon>
        <taxon>Hexanauplia</taxon>
        <taxon>Copepoda</taxon>
        <taxon>Siphonostomatoida</taxon>
        <taxon>Caligidae</taxon>
        <taxon>Lepeophtheirus</taxon>
    </lineage>
</organism>
<evidence type="ECO:0000313" key="1">
    <source>
        <dbReference type="EMBL" id="CDW27803.1"/>
    </source>
</evidence>
<protein>
    <submittedName>
        <fullName evidence="1">Uncharacterized protein</fullName>
    </submittedName>
</protein>